<name>A0ABZ0W6U0_9BACT</name>
<evidence type="ECO:0000313" key="1">
    <source>
        <dbReference type="EMBL" id="WQD38249.1"/>
    </source>
</evidence>
<reference evidence="1 2" key="1">
    <citation type="submission" date="2023-12" db="EMBL/GenBank/DDBJ databases">
        <title>Genome sequencing and assembly of bacterial species from a model synthetic community.</title>
        <authorList>
            <person name="Hogle S.L."/>
        </authorList>
    </citation>
    <scope>NUCLEOTIDE SEQUENCE [LARGE SCALE GENOMIC DNA]</scope>
    <source>
        <strain evidence="1 2">HAMBI_3031</strain>
    </source>
</reference>
<evidence type="ECO:0000313" key="2">
    <source>
        <dbReference type="Proteomes" id="UP001325680"/>
    </source>
</evidence>
<keyword evidence="2" id="KW-1185">Reference proteome</keyword>
<protein>
    <submittedName>
        <fullName evidence="1">Uncharacterized protein</fullName>
    </submittedName>
</protein>
<proteinExistence type="predicted"/>
<sequence length="96" mass="11408">MHFEKHDLDMVHYNWSVAARIYEGPPSRRSFDKSNGAQVLFLINHYASFDERLNQQKLHLLEQLLRCKLPLEARSEISVFKWMTEQLLYSDKTAPE</sequence>
<dbReference type="RefSeq" id="WP_114791023.1">
    <property type="nucleotide sequence ID" value="NZ_CP139960.1"/>
</dbReference>
<gene>
    <name evidence="1" type="ORF">U0035_21495</name>
</gene>
<organism evidence="1 2">
    <name type="scientific">Niabella yanshanensis</name>
    <dbReference type="NCBI Taxonomy" id="577386"/>
    <lineage>
        <taxon>Bacteria</taxon>
        <taxon>Pseudomonadati</taxon>
        <taxon>Bacteroidota</taxon>
        <taxon>Chitinophagia</taxon>
        <taxon>Chitinophagales</taxon>
        <taxon>Chitinophagaceae</taxon>
        <taxon>Niabella</taxon>
    </lineage>
</organism>
<accession>A0ABZ0W6U0</accession>
<dbReference type="Proteomes" id="UP001325680">
    <property type="component" value="Chromosome"/>
</dbReference>
<dbReference type="EMBL" id="CP139960">
    <property type="protein sequence ID" value="WQD38249.1"/>
    <property type="molecule type" value="Genomic_DNA"/>
</dbReference>